<proteinExistence type="predicted"/>
<organism evidence="2 3">
    <name type="scientific">Mycena belliarum</name>
    <dbReference type="NCBI Taxonomy" id="1033014"/>
    <lineage>
        <taxon>Eukaryota</taxon>
        <taxon>Fungi</taxon>
        <taxon>Dikarya</taxon>
        <taxon>Basidiomycota</taxon>
        <taxon>Agaricomycotina</taxon>
        <taxon>Agaricomycetes</taxon>
        <taxon>Agaricomycetidae</taxon>
        <taxon>Agaricales</taxon>
        <taxon>Marasmiineae</taxon>
        <taxon>Mycenaceae</taxon>
        <taxon>Mycena</taxon>
    </lineage>
</organism>
<accession>A0AAD6TTI4</accession>
<evidence type="ECO:0000313" key="3">
    <source>
        <dbReference type="Proteomes" id="UP001222325"/>
    </source>
</evidence>
<dbReference type="EMBL" id="JARJCN010000103">
    <property type="protein sequence ID" value="KAJ7075098.1"/>
    <property type="molecule type" value="Genomic_DNA"/>
</dbReference>
<sequence>MPTPDFDVGVILQERLAEQEAGGLLYEGDVTPNIPSPSSATPALPSLPLQETPATYPLSAKQRQKAKASRRRDLEREKARAASSNPALKAVNHKRLAGAKNAALQLAVDAATLPHSKPAWLGCRAEEDSTSDTTNTRGPHEPSSGLGTTSYTQEQVDALSGTQGFMYIDWLGEATIPIVDSQRRVIAVLGGMPHDRVGWQEVTDGATRMMQERTSSIQLTDEQLHHRRAQKAFPAIARGLSHGGGQTEPGMLCNNTANTRLTDELLAHTYFQRLARFGSGTPPTATMLFSMWAPLLFAFYQAQMHLLAGWKPMRRTFVGSVFAACTFNFGPHAICARHIDFANLVWRWCAITALGFFDANLGGHIILWDLRLVIRFPPGATILIPSALVGHSNVPIQEHEYRASFTQYTAGGLFRWVRNGFKTDKDYRASSTAAEMAARKIEDEGRWEQGMKMFSVIDDL</sequence>
<protein>
    <submittedName>
        <fullName evidence="2">Uncharacterized protein</fullName>
    </submittedName>
</protein>
<dbReference type="AlphaFoldDB" id="A0AAD6TTI4"/>
<dbReference type="Proteomes" id="UP001222325">
    <property type="component" value="Unassembled WGS sequence"/>
</dbReference>
<evidence type="ECO:0000313" key="2">
    <source>
        <dbReference type="EMBL" id="KAJ7075098.1"/>
    </source>
</evidence>
<feature type="region of interest" description="Disordered" evidence="1">
    <location>
        <begin position="30"/>
        <end position="87"/>
    </location>
</feature>
<evidence type="ECO:0000256" key="1">
    <source>
        <dbReference type="SAM" id="MobiDB-lite"/>
    </source>
</evidence>
<keyword evidence="3" id="KW-1185">Reference proteome</keyword>
<feature type="compositionally biased region" description="Basic and acidic residues" evidence="1">
    <location>
        <begin position="71"/>
        <end position="80"/>
    </location>
</feature>
<reference evidence="2" key="1">
    <citation type="submission" date="2023-03" db="EMBL/GenBank/DDBJ databases">
        <title>Massive genome expansion in bonnet fungi (Mycena s.s.) driven by repeated elements and novel gene families across ecological guilds.</title>
        <authorList>
            <consortium name="Lawrence Berkeley National Laboratory"/>
            <person name="Harder C.B."/>
            <person name="Miyauchi S."/>
            <person name="Viragh M."/>
            <person name="Kuo A."/>
            <person name="Thoen E."/>
            <person name="Andreopoulos B."/>
            <person name="Lu D."/>
            <person name="Skrede I."/>
            <person name="Drula E."/>
            <person name="Henrissat B."/>
            <person name="Morin E."/>
            <person name="Kohler A."/>
            <person name="Barry K."/>
            <person name="LaButti K."/>
            <person name="Morin E."/>
            <person name="Salamov A."/>
            <person name="Lipzen A."/>
            <person name="Mereny Z."/>
            <person name="Hegedus B."/>
            <person name="Baldrian P."/>
            <person name="Stursova M."/>
            <person name="Weitz H."/>
            <person name="Taylor A."/>
            <person name="Grigoriev I.V."/>
            <person name="Nagy L.G."/>
            <person name="Martin F."/>
            <person name="Kauserud H."/>
        </authorList>
    </citation>
    <scope>NUCLEOTIDE SEQUENCE</scope>
    <source>
        <strain evidence="2">CBHHK173m</strain>
    </source>
</reference>
<comment type="caution">
    <text evidence="2">The sequence shown here is derived from an EMBL/GenBank/DDBJ whole genome shotgun (WGS) entry which is preliminary data.</text>
</comment>
<dbReference type="Gene3D" id="3.60.130.30">
    <property type="match status" value="1"/>
</dbReference>
<feature type="compositionally biased region" description="Low complexity" evidence="1">
    <location>
        <begin position="36"/>
        <end position="49"/>
    </location>
</feature>
<feature type="region of interest" description="Disordered" evidence="1">
    <location>
        <begin position="119"/>
        <end position="150"/>
    </location>
</feature>
<gene>
    <name evidence="2" type="ORF">B0H15DRAFT_806410</name>
</gene>
<name>A0AAD6TTI4_9AGAR</name>